<dbReference type="PANTHER" id="PTHR43000">
    <property type="entry name" value="DTDP-D-GLUCOSE 4,6-DEHYDRATASE-RELATED"/>
    <property type="match status" value="1"/>
</dbReference>
<comment type="similarity">
    <text evidence="2">Belongs to the NAD(P)-dependent epimerase/dehydratase family.</text>
</comment>
<evidence type="ECO:0000256" key="2">
    <source>
        <dbReference type="ARBA" id="ARBA00007637"/>
    </source>
</evidence>
<comment type="pathway">
    <text evidence="1">Bacterial outer membrane biogenesis; LPS O-antigen biosynthesis.</text>
</comment>
<protein>
    <recommendedName>
        <fullName evidence="3">NAD-dependent epimerase/dehydratase domain-containing protein</fullName>
    </recommendedName>
</protein>
<dbReference type="STRING" id="62101.AB835_08655"/>
<gene>
    <name evidence="4" type="ORF">AB835_08655</name>
</gene>
<dbReference type="Proteomes" id="UP000242502">
    <property type="component" value="Unassembled WGS sequence"/>
</dbReference>
<dbReference type="AlphaFoldDB" id="A0A1D2QPL1"/>
<reference evidence="4 5" key="1">
    <citation type="journal article" date="2016" name="Appl. Environ. Microbiol.">
        <title>Lack of Overt Genome Reduction in the Bryostatin-Producing Bryozoan Symbiont "Candidatus Endobugula sertula".</title>
        <authorList>
            <person name="Miller I.J."/>
            <person name="Vanee N."/>
            <person name="Fong S.S."/>
            <person name="Lim-Fong G.E."/>
            <person name="Kwan J.C."/>
        </authorList>
    </citation>
    <scope>NUCLEOTIDE SEQUENCE [LARGE SCALE GENOMIC DNA]</scope>
    <source>
        <strain evidence="4">AB1-4</strain>
    </source>
</reference>
<dbReference type="InterPro" id="IPR001509">
    <property type="entry name" value="Epimerase_deHydtase"/>
</dbReference>
<dbReference type="SUPFAM" id="SSF51735">
    <property type="entry name" value="NAD(P)-binding Rossmann-fold domains"/>
    <property type="match status" value="1"/>
</dbReference>
<accession>A0A1D2QPL1</accession>
<evidence type="ECO:0000313" key="5">
    <source>
        <dbReference type="Proteomes" id="UP000242502"/>
    </source>
</evidence>
<comment type="caution">
    <text evidence="4">The sequence shown here is derived from an EMBL/GenBank/DDBJ whole genome shotgun (WGS) entry which is preliminary data.</text>
</comment>
<proteinExistence type="inferred from homology"/>
<dbReference type="InterPro" id="IPR036291">
    <property type="entry name" value="NAD(P)-bd_dom_sf"/>
</dbReference>
<dbReference type="Pfam" id="PF01370">
    <property type="entry name" value="Epimerase"/>
    <property type="match status" value="1"/>
</dbReference>
<evidence type="ECO:0000259" key="3">
    <source>
        <dbReference type="Pfam" id="PF01370"/>
    </source>
</evidence>
<evidence type="ECO:0000256" key="1">
    <source>
        <dbReference type="ARBA" id="ARBA00005125"/>
    </source>
</evidence>
<feature type="domain" description="NAD-dependent epimerase/dehydratase" evidence="3">
    <location>
        <begin position="4"/>
        <end position="245"/>
    </location>
</feature>
<organism evidence="4 5">
    <name type="scientific">Candidatus Endobugula sertula</name>
    <name type="common">Bugula neritina bacterial symbiont</name>
    <dbReference type="NCBI Taxonomy" id="62101"/>
    <lineage>
        <taxon>Bacteria</taxon>
        <taxon>Pseudomonadati</taxon>
        <taxon>Pseudomonadota</taxon>
        <taxon>Gammaproteobacteria</taxon>
        <taxon>Cellvibrionales</taxon>
        <taxon>Cellvibrionaceae</taxon>
        <taxon>Candidatus Endobugula</taxon>
    </lineage>
</organism>
<evidence type="ECO:0000313" key="4">
    <source>
        <dbReference type="EMBL" id="ODS23494.1"/>
    </source>
</evidence>
<dbReference type="Gene3D" id="3.90.25.10">
    <property type="entry name" value="UDP-galactose 4-epimerase, domain 1"/>
    <property type="match status" value="1"/>
</dbReference>
<dbReference type="Gene3D" id="3.40.50.720">
    <property type="entry name" value="NAD(P)-binding Rossmann-like Domain"/>
    <property type="match status" value="1"/>
</dbReference>
<dbReference type="EMBL" id="MDLC01000027">
    <property type="protein sequence ID" value="ODS23494.1"/>
    <property type="molecule type" value="Genomic_DNA"/>
</dbReference>
<sequence>MKTWLVTGSAGFIGSNLCHYILQSGDSVIGYDNFATGKQENVDRVMQSSDGRYRFIQGDICDSDAIDRVAEEADIIVHLAAQGSVQKSFTDVHYNNKQNIDGFLTVMLAACTNKVANFIYASSCAVYGETDQLLISEHVCPRPVSPYASSKVMNDYLADNLRSRYPDTYMTGLRFFNVFGPWQDPNGDYAAVVPKWIDACMVGHQPILFGDGSATRDFCYVGNICELIVSIVSQKNHIDGIFNIGCGVSISLGELYKTIANALIQRGHTLHFDGPDFRPWRDGDIVHSLGDITLAKEQLNYSPKINLELGINEILKQQYAL</sequence>
<name>A0A1D2QPL1_9GAMM</name>